<dbReference type="Gene3D" id="3.40.50.1460">
    <property type="match status" value="1"/>
</dbReference>
<dbReference type="InterPro" id="IPR029030">
    <property type="entry name" value="Caspase-like_dom_sf"/>
</dbReference>
<dbReference type="InterPro" id="IPR011600">
    <property type="entry name" value="Pept_C14_caspase"/>
</dbReference>
<sequence>MASKAVLCGINNYKTQSDLRGCINDVNNMYQLLTQVFRFEPSQIHKFTDNEVTKTVIKNEWIWLVKDARPGDYLMFHFSGHGSYVPDDNDDEGNPYDEITCLYDMDFNNPKTFLRDDEWDKMIQQIPQGVQMTVIMDNCHSGTGTRKLSFKKQGLPQSIAVDFKTSSNQGQANAGRYPNRKNAPLWDNLETQTATLEVLDEEKYEELLKDPKIVLPRFLEPPYEMKERVIAAARMRGMKPKRAETLNHILLAACQDDQTAADAYIEGDYNGAFTYYLCEALRQSPQLKSQQLIESVARALRTNQFEQKPQHEGNSSSGLIFGIPIVTDSLFRADVKPLLPTKSSHGLDTQTQQLLIQAYMKLLDTLAGSAETKDAIVRRTGNSHLVYVHGISQHRSGYSNGWWNALKQHVGEIFGDGNLNTNRWEVIWSDLVNARASFNEVEKEQLRREIMTVLEERRQSSVAANTGGGRDARRAIIQSRNAERGSGFAIDDFLTYMLDSNIRQQIIDRFTKVVEPLLRSNNQIDIVAHSWGTVVAYEGLCELEKNTSLPGRVKNFFTVGSALSILPVRAHLRNANKNGHCPANVERWINLDAKGDLVGGMLSDKFDITHESLELEPTSCPKEFFGYSLSCAHSSYFHESNITVNRNIFAKFMTSEESDRRVRSSSQSSSGSYFGNNGNRIYEGKHTDIDESTLDISCRTGSCRVTLEEAIWSDWANRLDRSLTAEGRINETIEVDSSVFDADHKLIVIATADGTTVDINWESKDR</sequence>
<comment type="caution">
    <text evidence="2">The sequence shown here is derived from an EMBL/GenBank/DDBJ whole genome shotgun (WGS) entry which is preliminary data.</text>
</comment>
<feature type="domain" description="Peptidase C14 caspase" evidence="1">
    <location>
        <begin position="4"/>
        <end position="313"/>
    </location>
</feature>
<dbReference type="InterPro" id="IPR029058">
    <property type="entry name" value="AB_hydrolase_fold"/>
</dbReference>
<dbReference type="InterPro" id="IPR050452">
    <property type="entry name" value="Metacaspase"/>
</dbReference>
<name>A0ABR8HLW9_NOSPU</name>
<dbReference type="EMBL" id="JACJTC010000047">
    <property type="protein sequence ID" value="MBD2616342.1"/>
    <property type="molecule type" value="Genomic_DNA"/>
</dbReference>
<proteinExistence type="predicted"/>
<organism evidence="2 3">
    <name type="scientific">Nostoc punctiforme FACHB-252</name>
    <dbReference type="NCBI Taxonomy" id="1357509"/>
    <lineage>
        <taxon>Bacteria</taxon>
        <taxon>Bacillati</taxon>
        <taxon>Cyanobacteriota</taxon>
        <taxon>Cyanophyceae</taxon>
        <taxon>Nostocales</taxon>
        <taxon>Nostocaceae</taxon>
        <taxon>Nostoc</taxon>
    </lineage>
</organism>
<evidence type="ECO:0000313" key="3">
    <source>
        <dbReference type="Proteomes" id="UP000606396"/>
    </source>
</evidence>
<dbReference type="PANTHER" id="PTHR48104:SF30">
    <property type="entry name" value="METACASPASE-1"/>
    <property type="match status" value="1"/>
</dbReference>
<dbReference type="Proteomes" id="UP000606396">
    <property type="component" value="Unassembled WGS sequence"/>
</dbReference>
<evidence type="ECO:0000313" key="2">
    <source>
        <dbReference type="EMBL" id="MBD2616342.1"/>
    </source>
</evidence>
<reference evidence="2 3" key="1">
    <citation type="journal article" date="2020" name="ISME J.">
        <title>Comparative genomics reveals insights into cyanobacterial evolution and habitat adaptation.</title>
        <authorList>
            <person name="Chen M.Y."/>
            <person name="Teng W.K."/>
            <person name="Zhao L."/>
            <person name="Hu C.X."/>
            <person name="Zhou Y.K."/>
            <person name="Han B.P."/>
            <person name="Song L.R."/>
            <person name="Shu W.S."/>
        </authorList>
    </citation>
    <scope>NUCLEOTIDE SEQUENCE [LARGE SCALE GENOMIC DNA]</scope>
    <source>
        <strain evidence="2 3">FACHB-252</strain>
    </source>
</reference>
<dbReference type="Gene3D" id="3.40.50.1820">
    <property type="entry name" value="alpha/beta hydrolase"/>
    <property type="match status" value="1"/>
</dbReference>
<dbReference type="Pfam" id="PF00656">
    <property type="entry name" value="Peptidase_C14"/>
    <property type="match status" value="1"/>
</dbReference>
<dbReference type="SUPFAM" id="SSF52129">
    <property type="entry name" value="Caspase-like"/>
    <property type="match status" value="1"/>
</dbReference>
<protein>
    <submittedName>
        <fullName evidence="2">Caspase family protein</fullName>
    </submittedName>
</protein>
<dbReference type="SUPFAM" id="SSF53474">
    <property type="entry name" value="alpha/beta-Hydrolases"/>
    <property type="match status" value="1"/>
</dbReference>
<accession>A0ABR8HLW9</accession>
<dbReference type="PANTHER" id="PTHR48104">
    <property type="entry name" value="METACASPASE-4"/>
    <property type="match status" value="1"/>
</dbReference>
<evidence type="ECO:0000259" key="1">
    <source>
        <dbReference type="Pfam" id="PF00656"/>
    </source>
</evidence>
<keyword evidence="3" id="KW-1185">Reference proteome</keyword>
<gene>
    <name evidence="2" type="ORF">H6G94_34810</name>
</gene>